<evidence type="ECO:0000256" key="6">
    <source>
        <dbReference type="ARBA" id="ARBA00023235"/>
    </source>
</evidence>
<comment type="similarity">
    <text evidence="1">Belongs to the helicase family. UvrD subfamily.</text>
</comment>
<evidence type="ECO:0000256" key="4">
    <source>
        <dbReference type="ARBA" id="ARBA00022806"/>
    </source>
</evidence>
<keyword evidence="2 10" id="KW-0547">Nucleotide-binding</keyword>
<evidence type="ECO:0000313" key="14">
    <source>
        <dbReference type="Proteomes" id="UP000231267"/>
    </source>
</evidence>
<evidence type="ECO:0000259" key="11">
    <source>
        <dbReference type="PROSITE" id="PS51198"/>
    </source>
</evidence>
<dbReference type="PROSITE" id="PS51198">
    <property type="entry name" value="UVRD_HELICASE_ATP_BIND"/>
    <property type="match status" value="1"/>
</dbReference>
<dbReference type="GO" id="GO:0043138">
    <property type="term" value="F:3'-5' DNA helicase activity"/>
    <property type="evidence" value="ECO:0007669"/>
    <property type="project" value="UniProtKB-EC"/>
</dbReference>
<reference evidence="13 14" key="1">
    <citation type="submission" date="2017-09" db="EMBL/GenBank/DDBJ databases">
        <title>Depth-based differentiation of microbial function through sediment-hosted aquifers and enrichment of novel symbionts in the deep terrestrial subsurface.</title>
        <authorList>
            <person name="Probst A.J."/>
            <person name="Ladd B."/>
            <person name="Jarett J.K."/>
            <person name="Geller-Mcgrath D.E."/>
            <person name="Sieber C.M."/>
            <person name="Emerson J.B."/>
            <person name="Anantharaman K."/>
            <person name="Thomas B.C."/>
            <person name="Malmstrom R."/>
            <person name="Stieglmeier M."/>
            <person name="Klingl A."/>
            <person name="Woyke T."/>
            <person name="Ryan C.M."/>
            <person name="Banfield J.F."/>
        </authorList>
    </citation>
    <scope>NUCLEOTIDE SEQUENCE [LARGE SCALE GENOMIC DNA]</scope>
    <source>
        <strain evidence="13">CG12_big_fil_rev_8_21_14_0_65_43_15</strain>
    </source>
</reference>
<proteinExistence type="inferred from homology"/>
<dbReference type="Gene3D" id="3.40.50.300">
    <property type="entry name" value="P-loop containing nucleotide triphosphate hydrolases"/>
    <property type="match status" value="2"/>
</dbReference>
<protein>
    <recommendedName>
        <fullName evidence="8">DNA 3'-5' helicase</fullName>
        <ecNumber evidence="8">5.6.2.4</ecNumber>
    </recommendedName>
</protein>
<dbReference type="GO" id="GO:0005524">
    <property type="term" value="F:ATP binding"/>
    <property type="evidence" value="ECO:0007669"/>
    <property type="project" value="UniProtKB-UniRule"/>
</dbReference>
<dbReference type="InterPro" id="IPR013986">
    <property type="entry name" value="DExx_box_DNA_helicase_dom_sf"/>
</dbReference>
<evidence type="ECO:0000313" key="13">
    <source>
        <dbReference type="EMBL" id="PIW65997.1"/>
    </source>
</evidence>
<dbReference type="AlphaFoldDB" id="A0A2J0LQ85"/>
<organism evidence="13 14">
    <name type="scientific">Candidatus Taenaricola geysiri</name>
    <dbReference type="NCBI Taxonomy" id="1974752"/>
    <lineage>
        <taxon>Bacteria</taxon>
        <taxon>Pseudomonadati</taxon>
        <taxon>Candidatus Omnitrophota</taxon>
        <taxon>Candidatus Taenaricola</taxon>
    </lineage>
</organism>
<sequence>MSQNIKKSFVTNSKQTTYNAVPGTVGGELNAQQLEVVRTIDGPVLVVAGAGSGKTRVIEYRVLHFIQSGIQPENILLLTFTKKAAQQMLSRASRHDVRCGLVHGGTFHSFAYRILKKYSVQSGLGEFFIIDESDAEEAINICSAKFDTNGKDKRFPRKDTLRKVFSMVVNKNMSVEDILDKEYPQFLKYSFQVEAISQEYKKYKKSKGYLDYDDLLVYLRNLLEKNNDIRKELSEQYKYIMVDEYQDTNKLQSDITYFLARDHKNIMIVGDDAQSIYGFRGASHENIMDFPERFPGCKIIKLETNYRSHQPILDVANAVLKNMKNKYSKELYSYNKEHGDRPELLFFTNTNAEAGWMARKVKSMAAEGMDLKYQAVLFRYAYISIPLQLELNRLRIPFQLFGGMKFYETAHVKDVLAHLKALVNFKDELSWLRMLTLLEGIGPKTASGIVKDINNANNFDEAVKSILCSANRKKSYSTALFELVNFLKTAQAAEGSVSEQFEALLEYYNPIMQYKFDDARDRMNDLKVIKRISADYKSTPDFLADFALDSPDKGAFSGHENMLTLSTIHSAKGLEWDVVFLMGLVEGVLPVSFSLDDEDSIEEEHRLFYVGITRAKKHLFLCAHYEGTMMGQSQFNRISRFVDSENVLSKVKQEAVY</sequence>
<name>A0A2J0LQ85_9BACT</name>
<dbReference type="GO" id="GO:0003677">
    <property type="term" value="F:DNA binding"/>
    <property type="evidence" value="ECO:0007669"/>
    <property type="project" value="InterPro"/>
</dbReference>
<dbReference type="PROSITE" id="PS51217">
    <property type="entry name" value="UVRD_HELICASE_CTER"/>
    <property type="match status" value="1"/>
</dbReference>
<evidence type="ECO:0000256" key="7">
    <source>
        <dbReference type="ARBA" id="ARBA00034617"/>
    </source>
</evidence>
<evidence type="ECO:0000256" key="9">
    <source>
        <dbReference type="ARBA" id="ARBA00048988"/>
    </source>
</evidence>
<evidence type="ECO:0000256" key="1">
    <source>
        <dbReference type="ARBA" id="ARBA00009922"/>
    </source>
</evidence>
<dbReference type="CDD" id="cd18807">
    <property type="entry name" value="SF1_C_UvrD"/>
    <property type="match status" value="1"/>
</dbReference>
<comment type="caution">
    <text evidence="13">The sequence shown here is derived from an EMBL/GenBank/DDBJ whole genome shotgun (WGS) entry which is preliminary data.</text>
</comment>
<keyword evidence="5 10" id="KW-0067">ATP-binding</keyword>
<evidence type="ECO:0000256" key="3">
    <source>
        <dbReference type="ARBA" id="ARBA00022801"/>
    </source>
</evidence>
<keyword evidence="4 10" id="KW-0347">Helicase</keyword>
<dbReference type="Gene3D" id="1.10.10.160">
    <property type="match status" value="1"/>
</dbReference>
<keyword evidence="3 10" id="KW-0378">Hydrolase</keyword>
<feature type="domain" description="UvrD-like helicase ATP-binding" evidence="11">
    <location>
        <begin position="27"/>
        <end position="309"/>
    </location>
</feature>
<dbReference type="EC" id="5.6.2.4" evidence="8"/>
<dbReference type="Proteomes" id="UP000231267">
    <property type="component" value="Unassembled WGS sequence"/>
</dbReference>
<dbReference type="GO" id="GO:0005829">
    <property type="term" value="C:cytosol"/>
    <property type="evidence" value="ECO:0007669"/>
    <property type="project" value="TreeGrafter"/>
</dbReference>
<dbReference type="InterPro" id="IPR027417">
    <property type="entry name" value="P-loop_NTPase"/>
</dbReference>
<dbReference type="Gene3D" id="1.10.486.10">
    <property type="entry name" value="PCRA, domain 4"/>
    <property type="match status" value="1"/>
</dbReference>
<evidence type="ECO:0000256" key="10">
    <source>
        <dbReference type="PROSITE-ProRule" id="PRU00560"/>
    </source>
</evidence>
<dbReference type="GO" id="GO:0000725">
    <property type="term" value="P:recombinational repair"/>
    <property type="evidence" value="ECO:0007669"/>
    <property type="project" value="TreeGrafter"/>
</dbReference>
<dbReference type="Pfam" id="PF13361">
    <property type="entry name" value="UvrD_C"/>
    <property type="match status" value="1"/>
</dbReference>
<comment type="catalytic activity">
    <reaction evidence="9">
        <text>ATP + H2O = ADP + phosphate + H(+)</text>
        <dbReference type="Rhea" id="RHEA:13065"/>
        <dbReference type="ChEBI" id="CHEBI:15377"/>
        <dbReference type="ChEBI" id="CHEBI:15378"/>
        <dbReference type="ChEBI" id="CHEBI:30616"/>
        <dbReference type="ChEBI" id="CHEBI:43474"/>
        <dbReference type="ChEBI" id="CHEBI:456216"/>
        <dbReference type="EC" id="5.6.2.4"/>
    </reaction>
</comment>
<dbReference type="PANTHER" id="PTHR11070:SF3">
    <property type="entry name" value="DNA 3'-5' HELICASE"/>
    <property type="match status" value="1"/>
</dbReference>
<keyword evidence="6" id="KW-0413">Isomerase</keyword>
<dbReference type="InterPro" id="IPR014017">
    <property type="entry name" value="DNA_helicase_UvrD-like_C"/>
</dbReference>
<dbReference type="InterPro" id="IPR014016">
    <property type="entry name" value="UvrD-like_ATP-bd"/>
</dbReference>
<dbReference type="PANTHER" id="PTHR11070">
    <property type="entry name" value="UVRD / RECB / PCRA DNA HELICASE FAMILY MEMBER"/>
    <property type="match status" value="1"/>
</dbReference>
<evidence type="ECO:0000256" key="8">
    <source>
        <dbReference type="ARBA" id="ARBA00034808"/>
    </source>
</evidence>
<dbReference type="InterPro" id="IPR000212">
    <property type="entry name" value="DNA_helicase_UvrD/REP"/>
</dbReference>
<dbReference type="GO" id="GO:0016887">
    <property type="term" value="F:ATP hydrolysis activity"/>
    <property type="evidence" value="ECO:0007669"/>
    <property type="project" value="RHEA"/>
</dbReference>
<dbReference type="CDD" id="cd17932">
    <property type="entry name" value="DEXQc_UvrD"/>
    <property type="match status" value="1"/>
</dbReference>
<feature type="binding site" evidence="10">
    <location>
        <begin position="48"/>
        <end position="55"/>
    </location>
    <ligand>
        <name>ATP</name>
        <dbReference type="ChEBI" id="CHEBI:30616"/>
    </ligand>
</feature>
<feature type="domain" description="UvrD-like helicase C-terminal" evidence="12">
    <location>
        <begin position="310"/>
        <end position="573"/>
    </location>
</feature>
<gene>
    <name evidence="13" type="ORF">COW11_05565</name>
</gene>
<evidence type="ECO:0000256" key="2">
    <source>
        <dbReference type="ARBA" id="ARBA00022741"/>
    </source>
</evidence>
<evidence type="ECO:0000256" key="5">
    <source>
        <dbReference type="ARBA" id="ARBA00022840"/>
    </source>
</evidence>
<accession>A0A2J0LQ85</accession>
<dbReference type="Pfam" id="PF00580">
    <property type="entry name" value="UvrD-helicase"/>
    <property type="match status" value="1"/>
</dbReference>
<evidence type="ECO:0000259" key="12">
    <source>
        <dbReference type="PROSITE" id="PS51217"/>
    </source>
</evidence>
<dbReference type="EMBL" id="PFGP01000125">
    <property type="protein sequence ID" value="PIW65997.1"/>
    <property type="molecule type" value="Genomic_DNA"/>
</dbReference>
<comment type="catalytic activity">
    <reaction evidence="7">
        <text>Couples ATP hydrolysis with the unwinding of duplex DNA by translocating in the 3'-5' direction.</text>
        <dbReference type="EC" id="5.6.2.4"/>
    </reaction>
</comment>
<dbReference type="SUPFAM" id="SSF52540">
    <property type="entry name" value="P-loop containing nucleoside triphosphate hydrolases"/>
    <property type="match status" value="1"/>
</dbReference>